<evidence type="ECO:0000313" key="2">
    <source>
        <dbReference type="Proteomes" id="UP000242881"/>
    </source>
</evidence>
<accession>A0A2J6WKD7</accession>
<dbReference type="AlphaFoldDB" id="A0A2J6WKD7"/>
<dbReference type="Proteomes" id="UP000242881">
    <property type="component" value="Unassembled WGS sequence"/>
</dbReference>
<comment type="caution">
    <text evidence="1">The sequence shown here is derived from an EMBL/GenBank/DDBJ whole genome shotgun (WGS) entry which is preliminary data.</text>
</comment>
<dbReference type="EMBL" id="PNIN01000048">
    <property type="protein sequence ID" value="PMP70837.1"/>
    <property type="molecule type" value="Genomic_DNA"/>
</dbReference>
<evidence type="ECO:0000313" key="1">
    <source>
        <dbReference type="EMBL" id="PMP70837.1"/>
    </source>
</evidence>
<sequence>MRYMLLLLTFFMLNCSITGKPVDNAKTISKNSINVLNPSYGYILTAALVEMNSNFSSLIFDKTDAKYKNYVYADYGNHLIYDNFKYYVMPEKITRLGEISYDENIKKIIERVIIVNKFGVIVDKPEKADFIVLTKLSESYEKRYGENSSEIEISILAKDNRPIMWTKVTAVSSSDENFFYFPSKTAKPVKYLTVKGLGYLLENSFSKIFMEG</sequence>
<name>A0A2J6WKD7_9BACT</name>
<protein>
    <submittedName>
        <fullName evidence="1">Uncharacterized protein</fullName>
    </submittedName>
</protein>
<organism evidence="1 2">
    <name type="scientific">Calditerrivibrio nitroreducens</name>
    <dbReference type="NCBI Taxonomy" id="477976"/>
    <lineage>
        <taxon>Bacteria</taxon>
        <taxon>Pseudomonadati</taxon>
        <taxon>Deferribacterota</taxon>
        <taxon>Deferribacteres</taxon>
        <taxon>Deferribacterales</taxon>
        <taxon>Calditerrivibrionaceae</taxon>
    </lineage>
</organism>
<proteinExistence type="predicted"/>
<dbReference type="RefSeq" id="WP_424604786.1">
    <property type="nucleotide sequence ID" value="NZ_JBNAVA010000001.1"/>
</dbReference>
<gene>
    <name evidence="1" type="ORF">C0187_04780</name>
</gene>
<reference evidence="1 2" key="1">
    <citation type="submission" date="2018-01" db="EMBL/GenBank/DDBJ databases">
        <title>Metagenomic assembled genomes from two thermal pools in the Uzon Caldera, Kamchatka, Russia.</title>
        <authorList>
            <person name="Wilkins L."/>
            <person name="Ettinger C."/>
        </authorList>
    </citation>
    <scope>NUCLEOTIDE SEQUENCE [LARGE SCALE GENOMIC DNA]</scope>
    <source>
        <strain evidence="1">ZAV-05</strain>
    </source>
</reference>